<dbReference type="AlphaFoldDB" id="A0A1C0B5M4"/>
<comment type="caution">
    <text evidence="2">The sequence shown here is derived from an EMBL/GenBank/DDBJ whole genome shotgun (WGS) entry which is preliminary data.</text>
</comment>
<accession>A0A1C0B5M4</accession>
<dbReference type="RefSeq" id="WP_066187027.1">
    <property type="nucleotide sequence ID" value="NZ_LCUJ01000007.1"/>
</dbReference>
<organism evidence="2 3">
    <name type="scientific">Aliarcobacter thereius</name>
    <dbReference type="NCBI Taxonomy" id="544718"/>
    <lineage>
        <taxon>Bacteria</taxon>
        <taxon>Pseudomonadati</taxon>
        <taxon>Campylobacterota</taxon>
        <taxon>Epsilonproteobacteria</taxon>
        <taxon>Campylobacterales</taxon>
        <taxon>Arcobacteraceae</taxon>
        <taxon>Aliarcobacter</taxon>
    </lineage>
</organism>
<evidence type="ECO:0000313" key="3">
    <source>
        <dbReference type="Proteomes" id="UP000093281"/>
    </source>
</evidence>
<name>A0A1C0B5M4_9BACT</name>
<reference evidence="3" key="1">
    <citation type="submission" date="2015-05" db="EMBL/GenBank/DDBJ databases">
        <authorList>
            <person name="Rovetto F."/>
            <person name="Cocolin L."/>
            <person name="Illeghems K."/>
            <person name="Van Nieuwerburgh F."/>
            <person name="Houf K."/>
        </authorList>
    </citation>
    <scope>NUCLEOTIDE SEQUENCE [LARGE SCALE GENOMIC DNA]</scope>
    <source>
        <strain evidence="3">DU22</strain>
    </source>
</reference>
<feature type="region of interest" description="Disordered" evidence="1">
    <location>
        <begin position="1"/>
        <end position="44"/>
    </location>
</feature>
<proteinExistence type="predicted"/>
<dbReference type="EMBL" id="LCUJ01000007">
    <property type="protein sequence ID" value="OCL98213.1"/>
    <property type="molecule type" value="Genomic_DNA"/>
</dbReference>
<sequence>MEDNKKKSTVPPQEPEKPKLRSMLESDFSKRNLPPKEPEKPKAKIDLEEYSISIAKIRKALEE</sequence>
<evidence type="ECO:0000256" key="1">
    <source>
        <dbReference type="SAM" id="MobiDB-lite"/>
    </source>
</evidence>
<protein>
    <submittedName>
        <fullName evidence="2">Uncharacterized protein</fullName>
    </submittedName>
</protein>
<gene>
    <name evidence="2" type="ORF">AAX29_01732</name>
</gene>
<feature type="compositionally biased region" description="Basic and acidic residues" evidence="1">
    <location>
        <begin position="14"/>
        <end position="44"/>
    </location>
</feature>
<evidence type="ECO:0000313" key="2">
    <source>
        <dbReference type="EMBL" id="OCL98213.1"/>
    </source>
</evidence>
<dbReference type="Proteomes" id="UP000093281">
    <property type="component" value="Unassembled WGS sequence"/>
</dbReference>